<evidence type="ECO:0000256" key="3">
    <source>
        <dbReference type="ARBA" id="ARBA00023163"/>
    </source>
</evidence>
<accession>A0ABT9QYL4</accession>
<evidence type="ECO:0000259" key="4">
    <source>
        <dbReference type="PROSITE" id="PS01124"/>
    </source>
</evidence>
<dbReference type="InterPro" id="IPR018062">
    <property type="entry name" value="HTH_AraC-typ_CS"/>
</dbReference>
<keyword evidence="3" id="KW-0804">Transcription</keyword>
<dbReference type="EMBL" id="JAUSRB010000001">
    <property type="protein sequence ID" value="MDP9862037.1"/>
    <property type="molecule type" value="Genomic_DNA"/>
</dbReference>
<dbReference type="Pfam" id="PF12852">
    <property type="entry name" value="Cupin_6"/>
    <property type="match status" value="1"/>
</dbReference>
<evidence type="ECO:0000313" key="5">
    <source>
        <dbReference type="EMBL" id="MDP9862037.1"/>
    </source>
</evidence>
<evidence type="ECO:0000256" key="1">
    <source>
        <dbReference type="ARBA" id="ARBA00023015"/>
    </source>
</evidence>
<dbReference type="InterPro" id="IPR050204">
    <property type="entry name" value="AraC_XylS_family_regulators"/>
</dbReference>
<gene>
    <name evidence="5" type="ORF">J2S55_001296</name>
</gene>
<dbReference type="InterPro" id="IPR032783">
    <property type="entry name" value="AraC_lig"/>
</dbReference>
<dbReference type="InterPro" id="IPR018060">
    <property type="entry name" value="HTH_AraC"/>
</dbReference>
<dbReference type="PROSITE" id="PS01124">
    <property type="entry name" value="HTH_ARAC_FAMILY_2"/>
    <property type="match status" value="1"/>
</dbReference>
<dbReference type="SMART" id="SM00342">
    <property type="entry name" value="HTH_ARAC"/>
    <property type="match status" value="1"/>
</dbReference>
<protein>
    <submittedName>
        <fullName evidence="5">AraC-like DNA-binding protein</fullName>
    </submittedName>
</protein>
<evidence type="ECO:0000313" key="6">
    <source>
        <dbReference type="Proteomes" id="UP001230426"/>
    </source>
</evidence>
<evidence type="ECO:0000256" key="2">
    <source>
        <dbReference type="ARBA" id="ARBA00023125"/>
    </source>
</evidence>
<dbReference type="InterPro" id="IPR009057">
    <property type="entry name" value="Homeodomain-like_sf"/>
</dbReference>
<keyword evidence="1" id="KW-0805">Transcription regulation</keyword>
<organism evidence="5 6">
    <name type="scientific">Streptosporangium brasiliense</name>
    <dbReference type="NCBI Taxonomy" id="47480"/>
    <lineage>
        <taxon>Bacteria</taxon>
        <taxon>Bacillati</taxon>
        <taxon>Actinomycetota</taxon>
        <taxon>Actinomycetes</taxon>
        <taxon>Streptosporangiales</taxon>
        <taxon>Streptosporangiaceae</taxon>
        <taxon>Streptosporangium</taxon>
    </lineage>
</organism>
<dbReference type="PROSITE" id="PS00041">
    <property type="entry name" value="HTH_ARAC_FAMILY_1"/>
    <property type="match status" value="1"/>
</dbReference>
<dbReference type="SUPFAM" id="SSF46689">
    <property type="entry name" value="Homeodomain-like"/>
    <property type="match status" value="2"/>
</dbReference>
<dbReference type="Gene3D" id="1.10.10.60">
    <property type="entry name" value="Homeodomain-like"/>
    <property type="match status" value="2"/>
</dbReference>
<dbReference type="PANTHER" id="PTHR46796:SF13">
    <property type="entry name" value="HTH-TYPE TRANSCRIPTIONAL ACTIVATOR RHAS"/>
    <property type="match status" value="1"/>
</dbReference>
<keyword evidence="6" id="KW-1185">Reference proteome</keyword>
<dbReference type="RefSeq" id="WP_306858017.1">
    <property type="nucleotide sequence ID" value="NZ_JAUSRB010000001.1"/>
</dbReference>
<reference evidence="5 6" key="1">
    <citation type="submission" date="2023-07" db="EMBL/GenBank/DDBJ databases">
        <title>Sequencing the genomes of 1000 actinobacteria strains.</title>
        <authorList>
            <person name="Klenk H.-P."/>
        </authorList>
    </citation>
    <scope>NUCLEOTIDE SEQUENCE [LARGE SCALE GENOMIC DNA]</scope>
    <source>
        <strain evidence="5 6">DSM 44109</strain>
    </source>
</reference>
<dbReference type="PANTHER" id="PTHR46796">
    <property type="entry name" value="HTH-TYPE TRANSCRIPTIONAL ACTIVATOR RHAS-RELATED"/>
    <property type="match status" value="1"/>
</dbReference>
<dbReference type="Pfam" id="PF12833">
    <property type="entry name" value="HTH_18"/>
    <property type="match status" value="1"/>
</dbReference>
<dbReference type="Proteomes" id="UP001230426">
    <property type="component" value="Unassembled WGS sequence"/>
</dbReference>
<name>A0ABT9QYL4_9ACTN</name>
<comment type="caution">
    <text evidence="5">The sequence shown here is derived from an EMBL/GenBank/DDBJ whole genome shotgun (WGS) entry which is preliminary data.</text>
</comment>
<feature type="domain" description="HTH araC/xylS-type" evidence="4">
    <location>
        <begin position="203"/>
        <end position="301"/>
    </location>
</feature>
<sequence length="301" mass="31308">MDVIGDLLTGVRARGAAFGRSIASPPWGIKFAVSTPLSVATMVRGRAWVTGADGRARPLRPGDVALVKGGRPYVIADSPATAPAVTVYGEECEGDVVGPGPDAYGAAGGEALLVTGAYRMAGDLSARLLSALPELLVVPGDDVRPAPALDLISAEVTGSEPGSQVALDRLLDLLLVLLVRAWFARPEAGTPAWYAALADPQIGRALRLVHDRPGAPWSVASLAEAVGMSRAAFARRFAALVGRPPLAYLTEWRMELAADLLRRPGVTVAAAAEKVGYADAFGFSAAFKRVRGVPPSRAALR</sequence>
<proteinExistence type="predicted"/>
<keyword evidence="2" id="KW-0238">DNA-binding</keyword>